<dbReference type="RefSeq" id="WP_093621124.1">
    <property type="nucleotide sequence ID" value="NZ_BOMT01000073.1"/>
</dbReference>
<sequence>MSRRRAVLEVAGLLAGFALFAWLHSLIGRDHLTATANAATLQSIERTLHLDIVLPANRWLAGHVRLAHAAAWFYRAYYLAIAGTLIWVGLRDVAVYRRVRRAMVAMMVLVLPFYWAVPMSPPRFALPGTVDIVALHGIFGHASRDGGWTAMPSMHVGWSLWCAYAVWTALRPTHPRAALLAWIFPLLMVAVVIATANHYVLDIAGSVLLVGAAVGLTALLPRPGSPSPPTSGPGANRTNLASPPG</sequence>
<name>A0A1I2L7G6_9ACTN</name>
<dbReference type="AlphaFoldDB" id="A0A1I2L7G6"/>
<feature type="transmembrane region" description="Helical" evidence="6">
    <location>
        <begin position="72"/>
        <end position="90"/>
    </location>
</feature>
<evidence type="ECO:0000256" key="6">
    <source>
        <dbReference type="SAM" id="Phobius"/>
    </source>
</evidence>
<feature type="transmembrane region" description="Helical" evidence="6">
    <location>
        <begin position="153"/>
        <end position="170"/>
    </location>
</feature>
<evidence type="ECO:0000313" key="8">
    <source>
        <dbReference type="EMBL" id="SFF73181.1"/>
    </source>
</evidence>
<feature type="domain" description="Inositolphosphotransferase Aur1/Ipt1" evidence="7">
    <location>
        <begin position="40"/>
        <end position="215"/>
    </location>
</feature>
<evidence type="ECO:0000256" key="1">
    <source>
        <dbReference type="ARBA" id="ARBA00004141"/>
    </source>
</evidence>
<evidence type="ECO:0000256" key="2">
    <source>
        <dbReference type="ARBA" id="ARBA00022692"/>
    </source>
</evidence>
<dbReference type="Proteomes" id="UP000199645">
    <property type="component" value="Unassembled WGS sequence"/>
</dbReference>
<evidence type="ECO:0000256" key="4">
    <source>
        <dbReference type="ARBA" id="ARBA00023136"/>
    </source>
</evidence>
<keyword evidence="2 6" id="KW-0812">Transmembrane</keyword>
<proteinExistence type="predicted"/>
<evidence type="ECO:0000313" key="9">
    <source>
        <dbReference type="Proteomes" id="UP000199645"/>
    </source>
</evidence>
<feature type="region of interest" description="Disordered" evidence="5">
    <location>
        <begin position="224"/>
        <end position="245"/>
    </location>
</feature>
<feature type="transmembrane region" description="Helical" evidence="6">
    <location>
        <begin position="177"/>
        <end position="197"/>
    </location>
</feature>
<dbReference type="PANTHER" id="PTHR31310">
    <property type="match status" value="1"/>
</dbReference>
<evidence type="ECO:0000259" key="7">
    <source>
        <dbReference type="Pfam" id="PF14378"/>
    </source>
</evidence>
<dbReference type="PANTHER" id="PTHR31310:SF7">
    <property type="entry name" value="PA-PHOSPHATASE RELATED-FAMILY PROTEIN DDB_G0268928"/>
    <property type="match status" value="1"/>
</dbReference>
<reference evidence="8 9" key="1">
    <citation type="submission" date="2016-10" db="EMBL/GenBank/DDBJ databases">
        <authorList>
            <person name="de Groot N.N."/>
        </authorList>
    </citation>
    <scope>NUCLEOTIDE SEQUENCE [LARGE SCALE GENOMIC DNA]</scope>
    <source>
        <strain evidence="8 9">DSM 43019</strain>
    </source>
</reference>
<accession>A0A1I2L7G6</accession>
<keyword evidence="4 6" id="KW-0472">Membrane</keyword>
<comment type="subcellular location">
    <subcellularLocation>
        <location evidence="1">Membrane</location>
        <topology evidence="1">Multi-pass membrane protein</topology>
    </subcellularLocation>
</comment>
<protein>
    <submittedName>
        <fullName evidence="8">PAP2 superfamily protein</fullName>
    </submittedName>
</protein>
<dbReference type="InterPro" id="IPR052185">
    <property type="entry name" value="IPC_Synthase-Related"/>
</dbReference>
<dbReference type="STRING" id="35752.SAMN05421541_119159"/>
<feature type="transmembrane region" description="Helical" evidence="6">
    <location>
        <begin position="102"/>
        <end position="117"/>
    </location>
</feature>
<feature type="compositionally biased region" description="Polar residues" evidence="5">
    <location>
        <begin position="236"/>
        <end position="245"/>
    </location>
</feature>
<dbReference type="Pfam" id="PF14378">
    <property type="entry name" value="PAP2_3"/>
    <property type="match status" value="1"/>
</dbReference>
<dbReference type="OrthoDB" id="9810950at2"/>
<dbReference type="CDD" id="cd03386">
    <property type="entry name" value="PAP2_Aur1_like"/>
    <property type="match status" value="1"/>
</dbReference>
<keyword evidence="3 6" id="KW-1133">Transmembrane helix</keyword>
<evidence type="ECO:0000256" key="5">
    <source>
        <dbReference type="SAM" id="MobiDB-lite"/>
    </source>
</evidence>
<gene>
    <name evidence="8" type="ORF">SAMN05421541_119159</name>
</gene>
<keyword evidence="9" id="KW-1185">Reference proteome</keyword>
<dbReference type="EMBL" id="FONV01000019">
    <property type="protein sequence ID" value="SFF73181.1"/>
    <property type="molecule type" value="Genomic_DNA"/>
</dbReference>
<feature type="transmembrane region" description="Helical" evidence="6">
    <location>
        <begin position="203"/>
        <end position="220"/>
    </location>
</feature>
<dbReference type="InterPro" id="IPR026841">
    <property type="entry name" value="Aur1/Ipt1"/>
</dbReference>
<organism evidence="8 9">
    <name type="scientific">Actinoplanes philippinensis</name>
    <dbReference type="NCBI Taxonomy" id="35752"/>
    <lineage>
        <taxon>Bacteria</taxon>
        <taxon>Bacillati</taxon>
        <taxon>Actinomycetota</taxon>
        <taxon>Actinomycetes</taxon>
        <taxon>Micromonosporales</taxon>
        <taxon>Micromonosporaceae</taxon>
        <taxon>Actinoplanes</taxon>
    </lineage>
</organism>
<dbReference type="GO" id="GO:0016020">
    <property type="term" value="C:membrane"/>
    <property type="evidence" value="ECO:0007669"/>
    <property type="project" value="UniProtKB-SubCell"/>
</dbReference>
<evidence type="ECO:0000256" key="3">
    <source>
        <dbReference type="ARBA" id="ARBA00022989"/>
    </source>
</evidence>